<feature type="domain" description="Cupin type-2" evidence="1">
    <location>
        <begin position="41"/>
        <end position="107"/>
    </location>
</feature>
<dbReference type="InterPro" id="IPR011051">
    <property type="entry name" value="RmlC_Cupin_sf"/>
</dbReference>
<accession>A0ABV6AA26</accession>
<dbReference type="InterPro" id="IPR013096">
    <property type="entry name" value="Cupin_2"/>
</dbReference>
<evidence type="ECO:0000259" key="1">
    <source>
        <dbReference type="Pfam" id="PF07883"/>
    </source>
</evidence>
<dbReference type="RefSeq" id="WP_377254988.1">
    <property type="nucleotide sequence ID" value="NZ_JBHMAA010000003.1"/>
</dbReference>
<proteinExistence type="predicted"/>
<dbReference type="EMBL" id="JBHMAA010000003">
    <property type="protein sequence ID" value="MFB9947477.1"/>
    <property type="molecule type" value="Genomic_DNA"/>
</dbReference>
<name>A0ABV6AA26_9HYPH</name>
<evidence type="ECO:0000313" key="2">
    <source>
        <dbReference type="EMBL" id="MFB9947477.1"/>
    </source>
</evidence>
<evidence type="ECO:0000313" key="3">
    <source>
        <dbReference type="Proteomes" id="UP001589692"/>
    </source>
</evidence>
<sequence>MTDGLEETKPVGFTTQRLAHVDLASEIGAIDTHVLRMSRTIIAPDGGYAPHSHEGRPELIYILEGTFTDVRDGMETHYGPGEVVSMTNGVTHAIRNLSGKPVTYISVTVRKP</sequence>
<dbReference type="Gene3D" id="2.60.120.10">
    <property type="entry name" value="Jelly Rolls"/>
    <property type="match status" value="1"/>
</dbReference>
<comment type="caution">
    <text evidence="2">The sequence shown here is derived from an EMBL/GenBank/DDBJ whole genome shotgun (WGS) entry which is preliminary data.</text>
</comment>
<reference evidence="2 3" key="1">
    <citation type="submission" date="2024-09" db="EMBL/GenBank/DDBJ databases">
        <authorList>
            <person name="Sun Q."/>
            <person name="Mori K."/>
        </authorList>
    </citation>
    <scope>NUCLEOTIDE SEQUENCE [LARGE SCALE GENOMIC DNA]</scope>
    <source>
        <strain evidence="2 3">TBRC 4938</strain>
    </source>
</reference>
<keyword evidence="3" id="KW-1185">Reference proteome</keyword>
<dbReference type="Pfam" id="PF07883">
    <property type="entry name" value="Cupin_2"/>
    <property type="match status" value="1"/>
</dbReference>
<dbReference type="InterPro" id="IPR014710">
    <property type="entry name" value="RmlC-like_jellyroll"/>
</dbReference>
<gene>
    <name evidence="2" type="ORF">ACFFP0_01390</name>
</gene>
<dbReference type="Proteomes" id="UP001589692">
    <property type="component" value="Unassembled WGS sequence"/>
</dbReference>
<protein>
    <submittedName>
        <fullName evidence="2">Cupin domain-containing protein</fullName>
    </submittedName>
</protein>
<organism evidence="2 3">
    <name type="scientific">Rhizobium puerariae</name>
    <dbReference type="NCBI Taxonomy" id="1585791"/>
    <lineage>
        <taxon>Bacteria</taxon>
        <taxon>Pseudomonadati</taxon>
        <taxon>Pseudomonadota</taxon>
        <taxon>Alphaproteobacteria</taxon>
        <taxon>Hyphomicrobiales</taxon>
        <taxon>Rhizobiaceae</taxon>
        <taxon>Rhizobium/Agrobacterium group</taxon>
        <taxon>Rhizobium</taxon>
    </lineage>
</organism>
<dbReference type="SUPFAM" id="SSF51182">
    <property type="entry name" value="RmlC-like cupins"/>
    <property type="match status" value="1"/>
</dbReference>